<keyword evidence="3" id="KW-1185">Reference proteome</keyword>
<gene>
    <name evidence="2" type="ORF">NIIDMKKI_07060</name>
</gene>
<protein>
    <submittedName>
        <fullName evidence="2">Uncharacterized protein</fullName>
    </submittedName>
</protein>
<proteinExistence type="predicted"/>
<organism evidence="2 3">
    <name type="scientific">Mycobacterium kansasii</name>
    <dbReference type="NCBI Taxonomy" id="1768"/>
    <lineage>
        <taxon>Bacteria</taxon>
        <taxon>Bacillati</taxon>
        <taxon>Actinomycetota</taxon>
        <taxon>Actinomycetes</taxon>
        <taxon>Mycobacteriales</taxon>
        <taxon>Mycobacteriaceae</taxon>
        <taxon>Mycobacterium</taxon>
    </lineage>
</organism>
<feature type="compositionally biased region" description="Polar residues" evidence="1">
    <location>
        <begin position="1"/>
        <end position="14"/>
    </location>
</feature>
<feature type="compositionally biased region" description="Low complexity" evidence="1">
    <location>
        <begin position="52"/>
        <end position="65"/>
    </location>
</feature>
<accession>A0A7G1I3A1</accession>
<feature type="compositionally biased region" description="Low complexity" evidence="1">
    <location>
        <begin position="28"/>
        <end position="37"/>
    </location>
</feature>
<feature type="region of interest" description="Disordered" evidence="1">
    <location>
        <begin position="1"/>
        <end position="82"/>
    </location>
</feature>
<name>A0A7G1I3A1_MYCKA</name>
<dbReference type="Proteomes" id="UP000516380">
    <property type="component" value="Chromosome"/>
</dbReference>
<dbReference type="AlphaFoldDB" id="A0A7G1I3A1"/>
<sequence length="82" mass="8158">MTASGSTLRTSTNPAARAASLTGGTPGPDGTVVPTGRTGKDVGAPTPGSWQAPETATSNTATTAAQNRRIPGIRTLSRVVQP</sequence>
<dbReference type="EMBL" id="AP023343">
    <property type="protein sequence ID" value="BCI85500.1"/>
    <property type="molecule type" value="Genomic_DNA"/>
</dbReference>
<evidence type="ECO:0000313" key="2">
    <source>
        <dbReference type="EMBL" id="BCI85500.1"/>
    </source>
</evidence>
<reference evidence="2 3" key="1">
    <citation type="submission" date="2020-07" db="EMBL/GenBank/DDBJ databases">
        <title>Mycobacterium kansasii (former subtype) with zoonotic potential isolated from diseased indoor pet cat, Japan.</title>
        <authorList>
            <person name="Fukano H."/>
            <person name="Terazono T."/>
            <person name="Hoshino Y."/>
        </authorList>
    </citation>
    <scope>NUCLEOTIDE SEQUENCE [LARGE SCALE GENOMIC DNA]</scope>
    <source>
        <strain evidence="2 3">Kuro-I</strain>
    </source>
</reference>
<evidence type="ECO:0000256" key="1">
    <source>
        <dbReference type="SAM" id="MobiDB-lite"/>
    </source>
</evidence>
<evidence type="ECO:0000313" key="3">
    <source>
        <dbReference type="Proteomes" id="UP000516380"/>
    </source>
</evidence>